<evidence type="ECO:0000313" key="2">
    <source>
        <dbReference type="Proteomes" id="UP001162162"/>
    </source>
</evidence>
<protein>
    <submittedName>
        <fullName evidence="1">Uncharacterized protein</fullName>
    </submittedName>
</protein>
<accession>A0AAV8YY95</accession>
<dbReference type="AlphaFoldDB" id="A0AAV8YY95"/>
<proteinExistence type="predicted"/>
<comment type="caution">
    <text evidence="1">The sequence shown here is derived from an EMBL/GenBank/DDBJ whole genome shotgun (WGS) entry which is preliminary data.</text>
</comment>
<gene>
    <name evidence="1" type="ORF">NQ318_006283</name>
</gene>
<keyword evidence="2" id="KW-1185">Reference proteome</keyword>
<dbReference type="EMBL" id="JAPWTK010000034">
    <property type="protein sequence ID" value="KAJ8956007.1"/>
    <property type="molecule type" value="Genomic_DNA"/>
</dbReference>
<evidence type="ECO:0000313" key="1">
    <source>
        <dbReference type="EMBL" id="KAJ8956007.1"/>
    </source>
</evidence>
<name>A0AAV8YY95_9CUCU</name>
<organism evidence="1 2">
    <name type="scientific">Aromia moschata</name>
    <dbReference type="NCBI Taxonomy" id="1265417"/>
    <lineage>
        <taxon>Eukaryota</taxon>
        <taxon>Metazoa</taxon>
        <taxon>Ecdysozoa</taxon>
        <taxon>Arthropoda</taxon>
        <taxon>Hexapoda</taxon>
        <taxon>Insecta</taxon>
        <taxon>Pterygota</taxon>
        <taxon>Neoptera</taxon>
        <taxon>Endopterygota</taxon>
        <taxon>Coleoptera</taxon>
        <taxon>Polyphaga</taxon>
        <taxon>Cucujiformia</taxon>
        <taxon>Chrysomeloidea</taxon>
        <taxon>Cerambycidae</taxon>
        <taxon>Cerambycinae</taxon>
        <taxon>Callichromatini</taxon>
        <taxon>Aromia</taxon>
    </lineage>
</organism>
<sequence length="87" mass="9856">MTEVAGNIKPTPFYPGTLFRPGVPYTHSGTSEWTGLDRRTAADVSFNQRSRMRSAYYHADVSPRTSGRIGQWRGYARGCIQLKQFKN</sequence>
<dbReference type="Proteomes" id="UP001162162">
    <property type="component" value="Unassembled WGS sequence"/>
</dbReference>
<reference evidence="1" key="1">
    <citation type="journal article" date="2023" name="Insect Mol. Biol.">
        <title>Genome sequencing provides insights into the evolution of gene families encoding plant cell wall-degrading enzymes in longhorned beetles.</title>
        <authorList>
            <person name="Shin N.R."/>
            <person name="Okamura Y."/>
            <person name="Kirsch R."/>
            <person name="Pauchet Y."/>
        </authorList>
    </citation>
    <scope>NUCLEOTIDE SEQUENCE</scope>
    <source>
        <strain evidence="1">AMC_N1</strain>
    </source>
</reference>